<dbReference type="InterPro" id="IPR017441">
    <property type="entry name" value="Protein_kinase_ATP_BS"/>
</dbReference>
<evidence type="ECO:0000256" key="3">
    <source>
        <dbReference type="PROSITE-ProRule" id="PRU10141"/>
    </source>
</evidence>
<dbReference type="SUPFAM" id="SSF56112">
    <property type="entry name" value="Protein kinase-like (PK-like)"/>
    <property type="match status" value="1"/>
</dbReference>
<dbReference type="GO" id="GO:0005524">
    <property type="term" value="F:ATP binding"/>
    <property type="evidence" value="ECO:0007669"/>
    <property type="project" value="UniProtKB-UniRule"/>
</dbReference>
<proteinExistence type="predicted"/>
<sequence>YIGPFALGTGGYGTVLGFESNSTDRTKDVAVKRFNTPFESAKRAQRCFREIQLLRDLAHENIVKIKFAYTTDGSCDQLSSVYLAMEFAGHDLRIRLAQETQTNHRFSLLSFQKMISELLRALKYLNSAKVIHRDLKPDNLAISDDGKLTLLDFGIARVMGKKEMTQGPGHGYYRAIETIAFDQANDRQVYNEKADIWSIGAILCEMITGRILFKAIPPQKDNPAVTAICICGPIPDIVIDQQVDHEPSRRYLREKSRSAVRRNFLEYFEKDGREWLKREVRQNGRQLVDFIDRTLDFDHTQRMDVDEALAHPFLEGVRMQRKEVDSRDVIYDFDDRKMEEWKKLIWEVIQASPVNLD</sequence>
<feature type="binding site" evidence="3">
    <location>
        <position position="32"/>
    </location>
    <ligand>
        <name>ATP</name>
        <dbReference type="ChEBI" id="CHEBI:30616"/>
    </ligand>
</feature>
<dbReference type="SMART" id="SM00220">
    <property type="entry name" value="S_TKc"/>
    <property type="match status" value="1"/>
</dbReference>
<keyword evidence="2 3" id="KW-0067">ATP-binding</keyword>
<dbReference type="InterPro" id="IPR050117">
    <property type="entry name" value="MAPK"/>
</dbReference>
<dbReference type="InterPro" id="IPR011009">
    <property type="entry name" value="Kinase-like_dom_sf"/>
</dbReference>
<dbReference type="InterPro" id="IPR000719">
    <property type="entry name" value="Prot_kinase_dom"/>
</dbReference>
<keyword evidence="6" id="KW-1185">Reference proteome</keyword>
<feature type="domain" description="Protein kinase" evidence="4">
    <location>
        <begin position="1"/>
        <end position="314"/>
    </location>
</feature>
<feature type="non-terminal residue" evidence="5">
    <location>
        <position position="1"/>
    </location>
</feature>
<dbReference type="Gene3D" id="3.30.200.20">
    <property type="entry name" value="Phosphorylase Kinase, domain 1"/>
    <property type="match status" value="1"/>
</dbReference>
<evidence type="ECO:0000259" key="4">
    <source>
        <dbReference type="PROSITE" id="PS50011"/>
    </source>
</evidence>
<name>A0AAN5CJ89_9BILA</name>
<dbReference type="EMBL" id="BTRK01000004">
    <property type="protein sequence ID" value="GMR45379.1"/>
    <property type="molecule type" value="Genomic_DNA"/>
</dbReference>
<reference evidence="6" key="1">
    <citation type="submission" date="2022-10" db="EMBL/GenBank/DDBJ databases">
        <title>Genome assembly of Pristionchus species.</title>
        <authorList>
            <person name="Yoshida K."/>
            <person name="Sommer R.J."/>
        </authorList>
    </citation>
    <scope>NUCLEOTIDE SEQUENCE [LARGE SCALE GENOMIC DNA]</scope>
    <source>
        <strain evidence="6">RS5460</strain>
    </source>
</reference>
<dbReference type="PROSITE" id="PS00107">
    <property type="entry name" value="PROTEIN_KINASE_ATP"/>
    <property type="match status" value="1"/>
</dbReference>
<feature type="non-terminal residue" evidence="5">
    <location>
        <position position="357"/>
    </location>
</feature>
<evidence type="ECO:0000313" key="6">
    <source>
        <dbReference type="Proteomes" id="UP001328107"/>
    </source>
</evidence>
<evidence type="ECO:0000256" key="2">
    <source>
        <dbReference type="ARBA" id="ARBA00022840"/>
    </source>
</evidence>
<dbReference type="Proteomes" id="UP001328107">
    <property type="component" value="Unassembled WGS sequence"/>
</dbReference>
<dbReference type="GO" id="GO:0004672">
    <property type="term" value="F:protein kinase activity"/>
    <property type="evidence" value="ECO:0007669"/>
    <property type="project" value="InterPro"/>
</dbReference>
<dbReference type="Pfam" id="PF00069">
    <property type="entry name" value="Pkinase"/>
    <property type="match status" value="1"/>
</dbReference>
<evidence type="ECO:0000256" key="1">
    <source>
        <dbReference type="ARBA" id="ARBA00022741"/>
    </source>
</evidence>
<gene>
    <name evidence="5" type="ORF">PMAYCL1PPCAC_15574</name>
</gene>
<comment type="caution">
    <text evidence="5">The sequence shown here is derived from an EMBL/GenBank/DDBJ whole genome shotgun (WGS) entry which is preliminary data.</text>
</comment>
<dbReference type="PANTHER" id="PTHR24055">
    <property type="entry name" value="MITOGEN-ACTIVATED PROTEIN KINASE"/>
    <property type="match status" value="1"/>
</dbReference>
<evidence type="ECO:0000313" key="5">
    <source>
        <dbReference type="EMBL" id="GMR45379.1"/>
    </source>
</evidence>
<accession>A0AAN5CJ89</accession>
<protein>
    <recommendedName>
        <fullName evidence="4">Protein kinase domain-containing protein</fullName>
    </recommendedName>
</protein>
<dbReference type="PROSITE" id="PS50011">
    <property type="entry name" value="PROTEIN_KINASE_DOM"/>
    <property type="match status" value="1"/>
</dbReference>
<dbReference type="AlphaFoldDB" id="A0AAN5CJ89"/>
<keyword evidence="1 3" id="KW-0547">Nucleotide-binding</keyword>
<dbReference type="Gene3D" id="1.10.510.10">
    <property type="entry name" value="Transferase(Phosphotransferase) domain 1"/>
    <property type="match status" value="1"/>
</dbReference>
<organism evidence="5 6">
    <name type="scientific">Pristionchus mayeri</name>
    <dbReference type="NCBI Taxonomy" id="1317129"/>
    <lineage>
        <taxon>Eukaryota</taxon>
        <taxon>Metazoa</taxon>
        <taxon>Ecdysozoa</taxon>
        <taxon>Nematoda</taxon>
        <taxon>Chromadorea</taxon>
        <taxon>Rhabditida</taxon>
        <taxon>Rhabditina</taxon>
        <taxon>Diplogasteromorpha</taxon>
        <taxon>Diplogasteroidea</taxon>
        <taxon>Neodiplogasteridae</taxon>
        <taxon>Pristionchus</taxon>
    </lineage>
</organism>